<feature type="compositionally biased region" description="Basic and acidic residues" evidence="1">
    <location>
        <begin position="270"/>
        <end position="285"/>
    </location>
</feature>
<protein>
    <submittedName>
        <fullName evidence="3">EF-hand domain-containing protein</fullName>
    </submittedName>
</protein>
<dbReference type="Pfam" id="PF13499">
    <property type="entry name" value="EF-hand_7"/>
    <property type="match status" value="1"/>
</dbReference>
<dbReference type="RefSeq" id="WP_328955920.1">
    <property type="nucleotide sequence ID" value="NZ_CP108110.1"/>
</dbReference>
<keyword evidence="4" id="KW-1185">Reference proteome</keyword>
<evidence type="ECO:0000313" key="3">
    <source>
        <dbReference type="EMBL" id="WUQ85128.1"/>
    </source>
</evidence>
<sequence>MAASAAGPGGSFRRDLSEWRIVLVAWRLVVLQAAHPVVAAGIAEHSTYRGHPWRRIEHTMASGRRLFQADEEQLWREVQRLDRAHRRIRGTAEDGRGYDAHDPAARAWVLLTLFESVVAMRELSGEPYPAEELEASYREFAGIAAVFGLSSAELPATAAELRARLRRTVLDELEFTDTTRHLLFDVLREAPCPRRLRLLGPVGWRVLSAVVARLVADLTVADLPAVFRERFGLVPTRRGRLLSLLLHRGGRAVVTRLPDRHRYRAPGVRSSDRPRRPPRQDTRPPRLDRFFREVLDQTGDGHLTAHDFRAMAHNVCWQLELSEEGEARVYDAFEHWWEELRAGMDADGDGRVTRAEYIAATLAGCDRDPAYLERGLLPALRAVFAAADADGDGLLDFAEYRVLFDGRRVHPAELSYGFRQLDTDGDGVITAAEFLRGFVDYFTARAPSAPGTQLLGRA</sequence>
<dbReference type="InterPro" id="IPR018713">
    <property type="entry name" value="MPAB/Lcp_cat_dom"/>
</dbReference>
<dbReference type="SUPFAM" id="SSF47473">
    <property type="entry name" value="EF-hand"/>
    <property type="match status" value="1"/>
</dbReference>
<evidence type="ECO:0000313" key="4">
    <source>
        <dbReference type="Proteomes" id="UP001432222"/>
    </source>
</evidence>
<evidence type="ECO:0000256" key="1">
    <source>
        <dbReference type="SAM" id="MobiDB-lite"/>
    </source>
</evidence>
<gene>
    <name evidence="3" type="ORF">OHA16_20475</name>
</gene>
<feature type="domain" description="EF-hand" evidence="2">
    <location>
        <begin position="282"/>
        <end position="318"/>
    </location>
</feature>
<dbReference type="InterPro" id="IPR018247">
    <property type="entry name" value="EF_Hand_1_Ca_BS"/>
</dbReference>
<dbReference type="Proteomes" id="UP001432222">
    <property type="component" value="Chromosome"/>
</dbReference>
<name>A0ABZ1U1S7_9ACTN</name>
<dbReference type="InterPro" id="IPR002048">
    <property type="entry name" value="EF_hand_dom"/>
</dbReference>
<proteinExistence type="predicted"/>
<organism evidence="3 4">
    <name type="scientific">Kitasatospora purpeofusca</name>
    <dbReference type="NCBI Taxonomy" id="67352"/>
    <lineage>
        <taxon>Bacteria</taxon>
        <taxon>Bacillati</taxon>
        <taxon>Actinomycetota</taxon>
        <taxon>Actinomycetes</taxon>
        <taxon>Kitasatosporales</taxon>
        <taxon>Streptomycetaceae</taxon>
        <taxon>Kitasatospora</taxon>
    </lineage>
</organism>
<accession>A0ABZ1U1S7</accession>
<reference evidence="3" key="1">
    <citation type="submission" date="2022-10" db="EMBL/GenBank/DDBJ databases">
        <title>The complete genomes of actinobacterial strains from the NBC collection.</title>
        <authorList>
            <person name="Joergensen T.S."/>
            <person name="Alvarez Arevalo M."/>
            <person name="Sterndorff E.B."/>
            <person name="Faurdal D."/>
            <person name="Vuksanovic O."/>
            <person name="Mourched A.-S."/>
            <person name="Charusanti P."/>
            <person name="Shaw S."/>
            <person name="Blin K."/>
            <person name="Weber T."/>
        </authorList>
    </citation>
    <scope>NUCLEOTIDE SEQUENCE</scope>
    <source>
        <strain evidence="3">NBC_00222</strain>
    </source>
</reference>
<dbReference type="PANTHER" id="PTHR36151:SF3">
    <property type="entry name" value="ER-BOUND OXYGENASE MPAB_MPAB'_RUBBER OXYGENASE CATALYTIC DOMAIN-CONTAINING PROTEIN"/>
    <property type="match status" value="1"/>
</dbReference>
<dbReference type="PANTHER" id="PTHR36151">
    <property type="entry name" value="BLR2777 PROTEIN"/>
    <property type="match status" value="1"/>
</dbReference>
<dbReference type="SMART" id="SM00054">
    <property type="entry name" value="EFh"/>
    <property type="match status" value="4"/>
</dbReference>
<feature type="domain" description="EF-hand" evidence="2">
    <location>
        <begin position="409"/>
        <end position="444"/>
    </location>
</feature>
<dbReference type="EMBL" id="CP108110">
    <property type="protein sequence ID" value="WUQ85128.1"/>
    <property type="molecule type" value="Genomic_DNA"/>
</dbReference>
<dbReference type="Gene3D" id="1.10.238.10">
    <property type="entry name" value="EF-hand"/>
    <property type="match status" value="1"/>
</dbReference>
<evidence type="ECO:0000259" key="2">
    <source>
        <dbReference type="PROSITE" id="PS50222"/>
    </source>
</evidence>
<dbReference type="InterPro" id="IPR011992">
    <property type="entry name" value="EF-hand-dom_pair"/>
</dbReference>
<dbReference type="PROSITE" id="PS50222">
    <property type="entry name" value="EF_HAND_2"/>
    <property type="match status" value="2"/>
</dbReference>
<feature type="region of interest" description="Disordered" evidence="1">
    <location>
        <begin position="264"/>
        <end position="285"/>
    </location>
</feature>
<dbReference type="Pfam" id="PF09995">
    <property type="entry name" value="MPAB_Lcp_cat"/>
    <property type="match status" value="1"/>
</dbReference>
<dbReference type="PROSITE" id="PS00018">
    <property type="entry name" value="EF_HAND_1"/>
    <property type="match status" value="2"/>
</dbReference>